<dbReference type="SUPFAM" id="SSF47413">
    <property type="entry name" value="lambda repressor-like DNA-binding domains"/>
    <property type="match status" value="1"/>
</dbReference>
<dbReference type="SMART" id="SM00530">
    <property type="entry name" value="HTH_XRE"/>
    <property type="match status" value="1"/>
</dbReference>
<evidence type="ECO:0000313" key="3">
    <source>
        <dbReference type="Proteomes" id="UP000190888"/>
    </source>
</evidence>
<dbReference type="Gene3D" id="1.10.260.40">
    <property type="entry name" value="lambda repressor-like DNA-binding domains"/>
    <property type="match status" value="1"/>
</dbReference>
<dbReference type="CDD" id="cd00093">
    <property type="entry name" value="HTH_XRE"/>
    <property type="match status" value="1"/>
</dbReference>
<name>A0A1T4K0Y6_9BACT</name>
<dbReference type="InterPro" id="IPR001387">
    <property type="entry name" value="Cro/C1-type_HTH"/>
</dbReference>
<organism evidence="2 3">
    <name type="scientific">Sediminibacterium ginsengisoli</name>
    <dbReference type="NCBI Taxonomy" id="413434"/>
    <lineage>
        <taxon>Bacteria</taxon>
        <taxon>Pseudomonadati</taxon>
        <taxon>Bacteroidota</taxon>
        <taxon>Chitinophagia</taxon>
        <taxon>Chitinophagales</taxon>
        <taxon>Chitinophagaceae</taxon>
        <taxon>Sediminibacterium</taxon>
    </lineage>
</organism>
<dbReference type="OrthoDB" id="1357763at2"/>
<dbReference type="EMBL" id="FUWH01000001">
    <property type="protein sequence ID" value="SJZ36019.1"/>
    <property type="molecule type" value="Genomic_DNA"/>
</dbReference>
<dbReference type="RefSeq" id="WP_078829716.1">
    <property type="nucleotide sequence ID" value="NZ_FUWH01000001.1"/>
</dbReference>
<protein>
    <submittedName>
        <fullName evidence="2">Helix-turn-helix</fullName>
    </submittedName>
</protein>
<dbReference type="AlphaFoldDB" id="A0A1T4K0Y6"/>
<sequence length="86" mass="10016">MTPISIKDIKLEIGELIRLRRKQQHLSQEELAEKMGVSRMTIQKLEAGKNATVDTLLKALRQFDLLEHFKEMVDNQKNSQSYPSLY</sequence>
<keyword evidence="3" id="KW-1185">Reference proteome</keyword>
<dbReference type="PROSITE" id="PS50943">
    <property type="entry name" value="HTH_CROC1"/>
    <property type="match status" value="1"/>
</dbReference>
<accession>A0A1T4K0Y6</accession>
<dbReference type="Proteomes" id="UP000190888">
    <property type="component" value="Unassembled WGS sequence"/>
</dbReference>
<dbReference type="STRING" id="413434.SAMN04488132_101369"/>
<dbReference type="GO" id="GO:0003677">
    <property type="term" value="F:DNA binding"/>
    <property type="evidence" value="ECO:0007669"/>
    <property type="project" value="InterPro"/>
</dbReference>
<gene>
    <name evidence="2" type="ORF">SAMN04488132_101369</name>
</gene>
<reference evidence="2 3" key="1">
    <citation type="submission" date="2017-02" db="EMBL/GenBank/DDBJ databases">
        <authorList>
            <person name="Peterson S.W."/>
        </authorList>
    </citation>
    <scope>NUCLEOTIDE SEQUENCE [LARGE SCALE GENOMIC DNA]</scope>
    <source>
        <strain evidence="2 3">DSM 22335</strain>
    </source>
</reference>
<dbReference type="Pfam" id="PF01381">
    <property type="entry name" value="HTH_3"/>
    <property type="match status" value="1"/>
</dbReference>
<evidence type="ECO:0000313" key="2">
    <source>
        <dbReference type="EMBL" id="SJZ36019.1"/>
    </source>
</evidence>
<proteinExistence type="predicted"/>
<feature type="domain" description="HTH cro/C1-type" evidence="1">
    <location>
        <begin position="17"/>
        <end position="69"/>
    </location>
</feature>
<dbReference type="InterPro" id="IPR010982">
    <property type="entry name" value="Lambda_DNA-bd_dom_sf"/>
</dbReference>
<evidence type="ECO:0000259" key="1">
    <source>
        <dbReference type="PROSITE" id="PS50943"/>
    </source>
</evidence>